<dbReference type="PROSITE" id="PS00028">
    <property type="entry name" value="ZINC_FINGER_C2H2_1"/>
    <property type="match status" value="1"/>
</dbReference>
<dbReference type="InterPro" id="IPR012337">
    <property type="entry name" value="RNaseH-like_sf"/>
</dbReference>
<organism evidence="2 3">
    <name type="scientific">Araneus ventricosus</name>
    <name type="common">Orbweaver spider</name>
    <name type="synonym">Epeira ventricosa</name>
    <dbReference type="NCBI Taxonomy" id="182803"/>
    <lineage>
        <taxon>Eukaryota</taxon>
        <taxon>Metazoa</taxon>
        <taxon>Ecdysozoa</taxon>
        <taxon>Arthropoda</taxon>
        <taxon>Chelicerata</taxon>
        <taxon>Arachnida</taxon>
        <taxon>Araneae</taxon>
        <taxon>Araneomorphae</taxon>
        <taxon>Entelegynae</taxon>
        <taxon>Araneoidea</taxon>
        <taxon>Araneidae</taxon>
        <taxon>Araneus</taxon>
    </lineage>
</organism>
<evidence type="ECO:0000313" key="3">
    <source>
        <dbReference type="Proteomes" id="UP000499080"/>
    </source>
</evidence>
<evidence type="ECO:0000259" key="1">
    <source>
        <dbReference type="PROSITE" id="PS00028"/>
    </source>
</evidence>
<dbReference type="InterPro" id="IPR013087">
    <property type="entry name" value="Znf_C2H2_type"/>
</dbReference>
<dbReference type="Proteomes" id="UP000499080">
    <property type="component" value="Unassembled WGS sequence"/>
</dbReference>
<feature type="domain" description="C2H2-type" evidence="1">
    <location>
        <begin position="167"/>
        <end position="190"/>
    </location>
</feature>
<dbReference type="EMBL" id="BGPR01151558">
    <property type="protein sequence ID" value="GBL59831.1"/>
    <property type="molecule type" value="Genomic_DNA"/>
</dbReference>
<gene>
    <name evidence="2" type="ORF">AVEN_47753_1</name>
</gene>
<comment type="caution">
    <text evidence="2">The sequence shown here is derived from an EMBL/GenBank/DDBJ whole genome shotgun (WGS) entry which is preliminary data.</text>
</comment>
<sequence length="195" mass="22667">MYPSKFGKSSSQTREINIAELRRYKRDEWSTRRCSSFYSMCLQECTICAYVHCYAHQLNLIVGQATSQNQQSSSIFFQPGDITNFFNKSPQRIAILDETVRKRIPHGLATRWNFKSRTINTVCEYREQLIECMGKIESISKQAVAINQTGAIRRMLEVSNLCFGLQCFTILCHMSMCYTTSFRKHELMQHSLESK</sequence>
<dbReference type="AlphaFoldDB" id="A0A4Y1ZNT0"/>
<dbReference type="SUPFAM" id="SSF53098">
    <property type="entry name" value="Ribonuclease H-like"/>
    <property type="match status" value="1"/>
</dbReference>
<accession>A0A4Y1ZNT0</accession>
<protein>
    <recommendedName>
        <fullName evidence="1">C2H2-type domain-containing protein</fullName>
    </recommendedName>
</protein>
<evidence type="ECO:0000313" key="2">
    <source>
        <dbReference type="EMBL" id="GBL59831.1"/>
    </source>
</evidence>
<proteinExistence type="predicted"/>
<keyword evidence="3" id="KW-1185">Reference proteome</keyword>
<name>A0A4Y1ZNT0_ARAVE</name>
<reference evidence="2 3" key="1">
    <citation type="journal article" date="2019" name="Sci. Rep.">
        <title>Orb-weaving spider Araneus ventricosus genome elucidates the spidroin gene catalogue.</title>
        <authorList>
            <person name="Kono N."/>
            <person name="Nakamura H."/>
            <person name="Ohtoshi R."/>
            <person name="Moran D.A.P."/>
            <person name="Shinohara A."/>
            <person name="Yoshida Y."/>
            <person name="Fujiwara M."/>
            <person name="Mori M."/>
            <person name="Tomita M."/>
            <person name="Arakawa K."/>
        </authorList>
    </citation>
    <scope>NUCLEOTIDE SEQUENCE [LARGE SCALE GENOMIC DNA]</scope>
</reference>